<dbReference type="GO" id="GO:0008270">
    <property type="term" value="F:zinc ion binding"/>
    <property type="evidence" value="ECO:0007669"/>
    <property type="project" value="InterPro"/>
</dbReference>
<accession>A0A0C1R3Y1</accession>
<dbReference type="InterPro" id="IPR002328">
    <property type="entry name" value="ADH_Zn_CS"/>
</dbReference>
<dbReference type="Gene3D" id="3.40.50.720">
    <property type="entry name" value="NAD(P)-binding Rossmann-like Domain"/>
    <property type="match status" value="1"/>
</dbReference>
<evidence type="ECO:0000259" key="8">
    <source>
        <dbReference type="Pfam" id="PF08240"/>
    </source>
</evidence>
<dbReference type="GO" id="GO:0008106">
    <property type="term" value="F:alcohol dehydrogenase (NADP+) activity"/>
    <property type="evidence" value="ECO:0007669"/>
    <property type="project" value="UniProtKB-EC"/>
</dbReference>
<dbReference type="AlphaFoldDB" id="A0A0C1R3Y1"/>
<dbReference type="PANTHER" id="PTHR42813">
    <property type="entry name" value="ZINC-TYPE ALCOHOL DEHYDROGENASE-LIKE"/>
    <property type="match status" value="1"/>
</dbReference>
<dbReference type="PANTHER" id="PTHR42813:SF4">
    <property type="entry name" value="NADP-DEPENDENT ISOPROPANOL DEHYDROGENASE"/>
    <property type="match status" value="1"/>
</dbReference>
<feature type="domain" description="Alcohol dehydrogenase-like C-terminal" evidence="7">
    <location>
        <begin position="176"/>
        <end position="304"/>
    </location>
</feature>
<dbReference type="EC" id="1.1.1.2" evidence="9"/>
<evidence type="ECO:0000256" key="6">
    <source>
        <dbReference type="RuleBase" id="RU361277"/>
    </source>
</evidence>
<proteinExistence type="inferred from homology"/>
<dbReference type="InterPro" id="IPR011032">
    <property type="entry name" value="GroES-like_sf"/>
</dbReference>
<keyword evidence="4 6" id="KW-0862">Zinc</keyword>
<protein>
    <submittedName>
        <fullName evidence="9">NADP-dependent alcohol dehydrogenase</fullName>
        <ecNumber evidence="9">1.1.1.2</ecNumber>
    </submittedName>
</protein>
<dbReference type="RefSeq" id="WP_039636750.1">
    <property type="nucleotide sequence ID" value="NZ_AYSO01000020.1"/>
</dbReference>
<evidence type="ECO:0000256" key="5">
    <source>
        <dbReference type="ARBA" id="ARBA00023002"/>
    </source>
</evidence>
<dbReference type="Proteomes" id="UP000031366">
    <property type="component" value="Unassembled WGS sequence"/>
</dbReference>
<gene>
    <name evidence="9" type="primary">adh</name>
    <name evidence="9" type="ORF">U732_712</name>
</gene>
<evidence type="ECO:0000256" key="2">
    <source>
        <dbReference type="ARBA" id="ARBA00008072"/>
    </source>
</evidence>
<dbReference type="Pfam" id="PF08240">
    <property type="entry name" value="ADH_N"/>
    <property type="match status" value="1"/>
</dbReference>
<dbReference type="SUPFAM" id="SSF50129">
    <property type="entry name" value="GroES-like"/>
    <property type="match status" value="1"/>
</dbReference>
<dbReference type="SUPFAM" id="SSF51735">
    <property type="entry name" value="NAD(P)-binding Rossmann-fold domains"/>
    <property type="match status" value="1"/>
</dbReference>
<evidence type="ECO:0000256" key="1">
    <source>
        <dbReference type="ARBA" id="ARBA00001947"/>
    </source>
</evidence>
<evidence type="ECO:0000313" key="10">
    <source>
        <dbReference type="Proteomes" id="UP000031366"/>
    </source>
</evidence>
<name>A0A0C1R3Y1_9CLOT</name>
<dbReference type="Gene3D" id="3.90.180.10">
    <property type="entry name" value="Medium-chain alcohol dehydrogenases, catalytic domain"/>
    <property type="match status" value="1"/>
</dbReference>
<keyword evidence="5 9" id="KW-0560">Oxidoreductase</keyword>
<keyword evidence="3 6" id="KW-0479">Metal-binding</keyword>
<evidence type="ECO:0000313" key="9">
    <source>
        <dbReference type="EMBL" id="KIE45206.1"/>
    </source>
</evidence>
<comment type="caution">
    <text evidence="9">The sequence shown here is derived from an EMBL/GenBank/DDBJ whole genome shotgun (WGS) entry which is preliminary data.</text>
</comment>
<evidence type="ECO:0000256" key="3">
    <source>
        <dbReference type="ARBA" id="ARBA00022723"/>
    </source>
</evidence>
<comment type="cofactor">
    <cofactor evidence="1 6">
        <name>Zn(2+)</name>
        <dbReference type="ChEBI" id="CHEBI:29105"/>
    </cofactor>
</comment>
<evidence type="ECO:0000259" key="7">
    <source>
        <dbReference type="Pfam" id="PF00107"/>
    </source>
</evidence>
<dbReference type="InterPro" id="IPR013149">
    <property type="entry name" value="ADH-like_C"/>
</dbReference>
<dbReference type="EMBL" id="AYSO01000020">
    <property type="protein sequence ID" value="KIE45206.1"/>
    <property type="molecule type" value="Genomic_DNA"/>
</dbReference>
<comment type="similarity">
    <text evidence="2 6">Belongs to the zinc-containing alcohol dehydrogenase family.</text>
</comment>
<dbReference type="OrthoDB" id="9769198at2"/>
<dbReference type="InterPro" id="IPR036291">
    <property type="entry name" value="NAD(P)-bd_dom_sf"/>
</dbReference>
<sequence length="352" mass="37862">MKGFGMKSINQPGWLEKEKPVAGPLDAILRPIAVAPCSSDVHVLHGGSSEKKDLILGHEAIGEIVEVGSMVTRFKVRDIVVVPAGTPDWLALGVQGKYNAHDTGLMGSFKFLSSKDGVFAEYFHVNNADSNLVLLPEGMAPEAALMTVDMMSTGFHGVELAEIGFGDTVVVLGIGPVGLMAVAGAKLKGAGRIIVVGTRPNCIKIAKEYGATDVINYKEGDIVQQILELVKDGVDAVIIAGGNQDSFAQAIAMTKEGGIIANVNFFDVKDTLSMPAYLWGLGMSNKDIRGGFCPGGALRIQKLLNMVQYNRVDTTKLITHRYYGFDKIEEAFHIMDKKPADLIKPVVFINWD</sequence>
<organism evidence="9 10">
    <name type="scientific">Clostridium argentinense CDC 2741</name>
    <dbReference type="NCBI Taxonomy" id="1418104"/>
    <lineage>
        <taxon>Bacteria</taxon>
        <taxon>Bacillati</taxon>
        <taxon>Bacillota</taxon>
        <taxon>Clostridia</taxon>
        <taxon>Eubacteriales</taxon>
        <taxon>Clostridiaceae</taxon>
        <taxon>Clostridium</taxon>
    </lineage>
</organism>
<evidence type="ECO:0000256" key="4">
    <source>
        <dbReference type="ARBA" id="ARBA00022833"/>
    </source>
</evidence>
<dbReference type="Pfam" id="PF00107">
    <property type="entry name" value="ADH_zinc_N"/>
    <property type="match status" value="1"/>
</dbReference>
<reference evidence="9 10" key="1">
    <citation type="journal article" date="2015" name="Infect. Genet. Evol.">
        <title>Genomic sequences of six botulinum neurotoxin-producing strains representing three clostridial species illustrate the mobility and diversity of botulinum neurotoxin genes.</title>
        <authorList>
            <person name="Smith T.J."/>
            <person name="Hill K.K."/>
            <person name="Xie G."/>
            <person name="Foley B.T."/>
            <person name="Williamson C.H."/>
            <person name="Foster J.T."/>
            <person name="Johnson S.L."/>
            <person name="Chertkov O."/>
            <person name="Teshima H."/>
            <person name="Gibbons H.S."/>
            <person name="Johnsky L.A."/>
            <person name="Karavis M.A."/>
            <person name="Smith L.A."/>
        </authorList>
    </citation>
    <scope>NUCLEOTIDE SEQUENCE [LARGE SCALE GENOMIC DNA]</scope>
    <source>
        <strain evidence="9 10">CDC 2741</strain>
    </source>
</reference>
<keyword evidence="10" id="KW-1185">Reference proteome</keyword>
<dbReference type="STRING" id="29341.RSJ17_06360"/>
<dbReference type="InterPro" id="IPR013154">
    <property type="entry name" value="ADH-like_N"/>
</dbReference>
<feature type="domain" description="Alcohol dehydrogenase-like N-terminal" evidence="8">
    <location>
        <begin position="25"/>
        <end position="136"/>
    </location>
</feature>
<dbReference type="CDD" id="cd08285">
    <property type="entry name" value="NADP_ADH"/>
    <property type="match status" value="1"/>
</dbReference>
<dbReference type="PROSITE" id="PS00059">
    <property type="entry name" value="ADH_ZINC"/>
    <property type="match status" value="1"/>
</dbReference>